<accession>A0ABT8DTF1</accession>
<dbReference type="CDD" id="cd13578">
    <property type="entry name" value="PBP2_Bug27"/>
    <property type="match status" value="1"/>
</dbReference>
<keyword evidence="4" id="KW-1185">Reference proteome</keyword>
<protein>
    <submittedName>
        <fullName evidence="3">Tripartite tricarboxylate transporter substrate binding protein</fullName>
    </submittedName>
</protein>
<proteinExistence type="inferred from homology"/>
<name>A0ABT8DTF1_9BURK</name>
<evidence type="ECO:0000256" key="2">
    <source>
        <dbReference type="SAM" id="SignalP"/>
    </source>
</evidence>
<evidence type="ECO:0000313" key="3">
    <source>
        <dbReference type="EMBL" id="MDN3921273.1"/>
    </source>
</evidence>
<dbReference type="InterPro" id="IPR042100">
    <property type="entry name" value="Bug_dom1"/>
</dbReference>
<organism evidence="3 4">
    <name type="scientific">Roseateles violae</name>
    <dbReference type="NCBI Taxonomy" id="3058042"/>
    <lineage>
        <taxon>Bacteria</taxon>
        <taxon>Pseudomonadati</taxon>
        <taxon>Pseudomonadota</taxon>
        <taxon>Betaproteobacteria</taxon>
        <taxon>Burkholderiales</taxon>
        <taxon>Sphaerotilaceae</taxon>
        <taxon>Roseateles</taxon>
    </lineage>
</organism>
<dbReference type="EMBL" id="JAUHHC010000003">
    <property type="protein sequence ID" value="MDN3921273.1"/>
    <property type="molecule type" value="Genomic_DNA"/>
</dbReference>
<comment type="similarity">
    <text evidence="1">Belongs to the UPF0065 (bug) family.</text>
</comment>
<dbReference type="Pfam" id="PF03401">
    <property type="entry name" value="TctC"/>
    <property type="match status" value="1"/>
</dbReference>
<feature type="signal peptide" evidence="2">
    <location>
        <begin position="1"/>
        <end position="22"/>
    </location>
</feature>
<reference evidence="3 4" key="1">
    <citation type="submission" date="2023-06" db="EMBL/GenBank/DDBJ databases">
        <title>Pelomonas sp. PFR6 16S ribosomal RNA gene Genome sequencing and assembly.</title>
        <authorList>
            <person name="Woo H."/>
        </authorList>
    </citation>
    <scope>NUCLEOTIDE SEQUENCE [LARGE SCALE GENOMIC DNA]</scope>
    <source>
        <strain evidence="3 4">PFR6</strain>
    </source>
</reference>
<dbReference type="RefSeq" id="WP_290359573.1">
    <property type="nucleotide sequence ID" value="NZ_JAUHHC010000003.1"/>
</dbReference>
<dbReference type="PANTHER" id="PTHR42928:SF5">
    <property type="entry name" value="BLR1237 PROTEIN"/>
    <property type="match status" value="1"/>
</dbReference>
<sequence length="325" mass="34416">MKRRTLVQAGGVLAIAPGLALAQPNWPSGPVRIIVGFPPGGGTDALARVLAQKLSAMWSQQVIVETKAGVAGVLAAEYTAQQPSDGSTLLMAHINSHALAPSLQANKLRYNIDRDFTPIVLVGVTPNLLITNPANPARTVKEVIAQCKAEPGKLSFGSAGLGSAQHLALEMFKQQAQVDALHVPYKGSAPALTDLMGGQINYVFETMTAATPHVKSGRVVAIAQTRTKRAKGHPNVPTMEEAGFPGFEATTWYGLVGPGKLPTPIAQKINRDVNTILAMPDVQEKLDTYGAEDGGGSPEKFKQFIDSEIVKWAKVVKDGKVSVET</sequence>
<feature type="chain" id="PRO_5047256831" evidence="2">
    <location>
        <begin position="23"/>
        <end position="325"/>
    </location>
</feature>
<comment type="caution">
    <text evidence="3">The sequence shown here is derived from an EMBL/GenBank/DDBJ whole genome shotgun (WGS) entry which is preliminary data.</text>
</comment>
<evidence type="ECO:0000313" key="4">
    <source>
        <dbReference type="Proteomes" id="UP001228044"/>
    </source>
</evidence>
<evidence type="ECO:0000256" key="1">
    <source>
        <dbReference type="ARBA" id="ARBA00006987"/>
    </source>
</evidence>
<dbReference type="InterPro" id="IPR005064">
    <property type="entry name" value="BUG"/>
</dbReference>
<dbReference type="Gene3D" id="3.40.190.10">
    <property type="entry name" value="Periplasmic binding protein-like II"/>
    <property type="match status" value="1"/>
</dbReference>
<dbReference type="PIRSF" id="PIRSF017082">
    <property type="entry name" value="YflP"/>
    <property type="match status" value="1"/>
</dbReference>
<dbReference type="PANTHER" id="PTHR42928">
    <property type="entry name" value="TRICARBOXYLATE-BINDING PROTEIN"/>
    <property type="match status" value="1"/>
</dbReference>
<gene>
    <name evidence="3" type="ORF">QWJ38_13350</name>
</gene>
<dbReference type="Proteomes" id="UP001228044">
    <property type="component" value="Unassembled WGS sequence"/>
</dbReference>
<dbReference type="SUPFAM" id="SSF53850">
    <property type="entry name" value="Periplasmic binding protein-like II"/>
    <property type="match status" value="1"/>
</dbReference>
<dbReference type="Gene3D" id="3.40.190.150">
    <property type="entry name" value="Bordetella uptake gene, domain 1"/>
    <property type="match status" value="1"/>
</dbReference>
<keyword evidence="2" id="KW-0732">Signal</keyword>